<dbReference type="InterPro" id="IPR036291">
    <property type="entry name" value="NAD(P)-bd_dom_sf"/>
</dbReference>
<comment type="caution">
    <text evidence="2">The sequence shown here is derived from an EMBL/GenBank/DDBJ whole genome shotgun (WGS) entry which is preliminary data.</text>
</comment>
<evidence type="ECO:0000259" key="1">
    <source>
        <dbReference type="Pfam" id="PF13380"/>
    </source>
</evidence>
<dbReference type="Pfam" id="PF13380">
    <property type="entry name" value="CoA_binding_2"/>
    <property type="match status" value="1"/>
</dbReference>
<proteinExistence type="predicted"/>
<dbReference type="RefSeq" id="WP_161817028.1">
    <property type="nucleotide sequence ID" value="NZ_JAACJS010000002.1"/>
</dbReference>
<evidence type="ECO:0000313" key="2">
    <source>
        <dbReference type="EMBL" id="NCI48714.1"/>
    </source>
</evidence>
<dbReference type="InterPro" id="IPR003781">
    <property type="entry name" value="CoA-bd"/>
</dbReference>
<dbReference type="EMBL" id="JAACJS010000002">
    <property type="protein sequence ID" value="NCI48714.1"/>
    <property type="molecule type" value="Genomic_DNA"/>
</dbReference>
<organism evidence="2 3">
    <name type="scientific">Sediminibacterium roseum</name>
    <dbReference type="NCBI Taxonomy" id="1978412"/>
    <lineage>
        <taxon>Bacteria</taxon>
        <taxon>Pseudomonadati</taxon>
        <taxon>Bacteroidota</taxon>
        <taxon>Chitinophagia</taxon>
        <taxon>Chitinophagales</taxon>
        <taxon>Chitinophagaceae</taxon>
        <taxon>Sediminibacterium</taxon>
    </lineage>
</organism>
<dbReference type="Gene3D" id="3.40.50.720">
    <property type="entry name" value="NAD(P)-binding Rossmann-like Domain"/>
    <property type="match status" value="1"/>
</dbReference>
<sequence length="119" mass="13294">MKKTIVLGASDNPSRYSFLAVEKLNRYGHPVVAIGKKEGQVGNTKVIKERPDEKDVDTVTLYLNPQLQKQYYDYILSLHPKRVIFNPGTENDELAALAKENGIQPVEACTLVMLGTGQY</sequence>
<accession>A0ABW9ZP75</accession>
<evidence type="ECO:0000313" key="3">
    <source>
        <dbReference type="Proteomes" id="UP000753802"/>
    </source>
</evidence>
<protein>
    <submittedName>
        <fullName evidence="2">CoA-binding protein</fullName>
    </submittedName>
</protein>
<feature type="domain" description="CoA-binding" evidence="1">
    <location>
        <begin position="2"/>
        <end position="114"/>
    </location>
</feature>
<name>A0ABW9ZP75_9BACT</name>
<dbReference type="SUPFAM" id="SSF51735">
    <property type="entry name" value="NAD(P)-binding Rossmann-fold domains"/>
    <property type="match status" value="1"/>
</dbReference>
<reference evidence="2 3" key="1">
    <citation type="submission" date="2020-01" db="EMBL/GenBank/DDBJ databases">
        <title>Genome analysis.</title>
        <authorList>
            <person name="Wu S."/>
            <person name="Wang G."/>
        </authorList>
    </citation>
    <scope>NUCLEOTIDE SEQUENCE [LARGE SCALE GENOMIC DNA]</scope>
    <source>
        <strain evidence="2 3">SYL130</strain>
    </source>
</reference>
<gene>
    <name evidence="2" type="ORF">GWC95_02175</name>
</gene>
<dbReference type="Proteomes" id="UP000753802">
    <property type="component" value="Unassembled WGS sequence"/>
</dbReference>
<keyword evidence="3" id="KW-1185">Reference proteome</keyword>